<proteinExistence type="predicted"/>
<organism evidence="1 2">
    <name type="scientific">Puniceispirillum marinum (strain IMCC1322)</name>
    <dbReference type="NCBI Taxonomy" id="488538"/>
    <lineage>
        <taxon>Bacteria</taxon>
        <taxon>Pseudomonadati</taxon>
        <taxon>Pseudomonadota</taxon>
        <taxon>Alphaproteobacteria</taxon>
        <taxon>Candidatus Puniceispirillales</taxon>
        <taxon>Candidatus Puniceispirillaceae</taxon>
        <taxon>Candidatus Puniceispirillum</taxon>
    </lineage>
</organism>
<evidence type="ECO:0000313" key="1">
    <source>
        <dbReference type="EMBL" id="ADE39533.1"/>
    </source>
</evidence>
<dbReference type="KEGG" id="apb:SAR116_1290"/>
<sequence>MKLRWKTKGEMTPFDRSTYSCLVNGNVPEKGIELLHSSEVAMESAARRAYRDKTVVYSDEASQNRPSARTNIETGKTLDKGIQLYRLWFRYLKLALELEEMKVSIVVKNQMEVRNYSLAPKDVIQRMEVEFEKKKKGKKKSEHSGGDREAVWKLKQIERVKVRRSAYKGWDLDQVLNQTFDNWWKTHSHLFEGYAPTFLNSKEDWVDNDDFIYIRIDKTSQRRDIQKFLNEEISVRLKGKTSKKFKISGKSPRVNVIQNNYNALVLTLKGWSPKEILYDNNIYIRKTDDSKFSSRGDGLRPKFSTDKSARNFILKNKMHGVWHLLEVCNGRFGVSPPSK</sequence>
<dbReference type="EMBL" id="CP001751">
    <property type="protein sequence ID" value="ADE39533.1"/>
    <property type="molecule type" value="Genomic_DNA"/>
</dbReference>
<accession>D5BTD6</accession>
<dbReference type="RefSeq" id="WP_013046160.1">
    <property type="nucleotide sequence ID" value="NC_014010.1"/>
</dbReference>
<dbReference type="HOGENOM" id="CLU_818529_0_0_5"/>
<keyword evidence="2" id="KW-1185">Reference proteome</keyword>
<evidence type="ECO:0000313" key="2">
    <source>
        <dbReference type="Proteomes" id="UP000007460"/>
    </source>
</evidence>
<dbReference type="eggNOG" id="ENOG5034BSZ">
    <property type="taxonomic scope" value="Bacteria"/>
</dbReference>
<reference evidence="1 2" key="1">
    <citation type="journal article" date="2010" name="J. Bacteriol.">
        <title>Complete genome sequence of "Candidatus Puniceispirillum marinum" IMCC1322, a representative of the SAR116 clade in the Alphaproteobacteria.</title>
        <authorList>
            <person name="Oh H.M."/>
            <person name="Kwon K.K."/>
            <person name="Kang I."/>
            <person name="Kang S.G."/>
            <person name="Lee J.H."/>
            <person name="Kim S.J."/>
            <person name="Cho J.C."/>
        </authorList>
    </citation>
    <scope>NUCLEOTIDE SEQUENCE [LARGE SCALE GENOMIC DNA]</scope>
    <source>
        <strain evidence="1 2">IMCC1322</strain>
    </source>
</reference>
<protein>
    <submittedName>
        <fullName evidence="1">Chromosome segregation ATPase-like protein</fullName>
    </submittedName>
</protein>
<dbReference type="OrthoDB" id="8905372at2"/>
<dbReference type="Proteomes" id="UP000007460">
    <property type="component" value="Chromosome"/>
</dbReference>
<name>D5BTD6_PUNMI</name>
<dbReference type="AlphaFoldDB" id="D5BTD6"/>
<gene>
    <name evidence="1" type="ordered locus">SAR116_1290</name>
</gene>